<dbReference type="PANTHER" id="PTHR43133">
    <property type="entry name" value="RNA POLYMERASE ECF-TYPE SIGMA FACTO"/>
    <property type="match status" value="1"/>
</dbReference>
<organism evidence="9 10">
    <name type="scientific">Dysgonomonas termitidis</name>
    <dbReference type="NCBI Taxonomy" id="1516126"/>
    <lineage>
        <taxon>Bacteria</taxon>
        <taxon>Pseudomonadati</taxon>
        <taxon>Bacteroidota</taxon>
        <taxon>Bacteroidia</taxon>
        <taxon>Bacteroidales</taxon>
        <taxon>Dysgonomonadaceae</taxon>
        <taxon>Dysgonomonas</taxon>
    </lineage>
</organism>
<dbReference type="Proteomes" id="UP001596023">
    <property type="component" value="Unassembled WGS sequence"/>
</dbReference>
<sequence>MDIKVLYALKQGNEEAFEAIFRKYNAKIYHFVSDTLYDKTLAEDITQNVFLSVWEHREDIVPEKNFSAYLYAIAKNMVFRETEKMVLSYRYESHILQMRRNEEDLSTEEAIHADSLGETIFRLIDNLPEVRKKIFLLHFTEDMSNKEIAARLSISEENVAQQIRRSLDYIRKHLKNYIALLACIYFQ</sequence>
<keyword evidence="4 6" id="KW-0238">DNA-binding</keyword>
<gene>
    <name evidence="9" type="ORF">ACFO6W_25935</name>
</gene>
<dbReference type="InterPro" id="IPR013325">
    <property type="entry name" value="RNA_pol_sigma_r2"/>
</dbReference>
<accession>A0ABV9L3N0</accession>
<dbReference type="Pfam" id="PF08281">
    <property type="entry name" value="Sigma70_r4_2"/>
    <property type="match status" value="1"/>
</dbReference>
<dbReference type="NCBIfam" id="TIGR02985">
    <property type="entry name" value="Sig70_bacteroi1"/>
    <property type="match status" value="1"/>
</dbReference>
<dbReference type="InterPro" id="IPR007627">
    <property type="entry name" value="RNA_pol_sigma70_r2"/>
</dbReference>
<dbReference type="PROSITE" id="PS01063">
    <property type="entry name" value="SIGMA70_ECF"/>
    <property type="match status" value="1"/>
</dbReference>
<dbReference type="InterPro" id="IPR000838">
    <property type="entry name" value="RNA_pol_sigma70_ECF_CS"/>
</dbReference>
<feature type="domain" description="RNA polymerase sigma-70 region 2" evidence="7">
    <location>
        <begin position="21"/>
        <end position="78"/>
    </location>
</feature>
<dbReference type="NCBIfam" id="TIGR02937">
    <property type="entry name" value="sigma70-ECF"/>
    <property type="match status" value="1"/>
</dbReference>
<evidence type="ECO:0000313" key="10">
    <source>
        <dbReference type="Proteomes" id="UP001596023"/>
    </source>
</evidence>
<evidence type="ECO:0000256" key="1">
    <source>
        <dbReference type="ARBA" id="ARBA00010641"/>
    </source>
</evidence>
<evidence type="ECO:0000259" key="7">
    <source>
        <dbReference type="Pfam" id="PF04542"/>
    </source>
</evidence>
<evidence type="ECO:0000256" key="2">
    <source>
        <dbReference type="ARBA" id="ARBA00023015"/>
    </source>
</evidence>
<keyword evidence="2 6" id="KW-0805">Transcription regulation</keyword>
<dbReference type="InterPro" id="IPR014327">
    <property type="entry name" value="RNA_pol_sigma70_bacteroid"/>
</dbReference>
<reference evidence="10" key="1">
    <citation type="journal article" date="2019" name="Int. J. Syst. Evol. Microbiol.">
        <title>The Global Catalogue of Microorganisms (GCM) 10K type strain sequencing project: providing services to taxonomists for standard genome sequencing and annotation.</title>
        <authorList>
            <consortium name="The Broad Institute Genomics Platform"/>
            <consortium name="The Broad Institute Genome Sequencing Center for Infectious Disease"/>
            <person name="Wu L."/>
            <person name="Ma J."/>
        </authorList>
    </citation>
    <scope>NUCLEOTIDE SEQUENCE [LARGE SCALE GENOMIC DNA]</scope>
    <source>
        <strain evidence="10">CCUG 66188</strain>
    </source>
</reference>
<proteinExistence type="inferred from homology"/>
<evidence type="ECO:0000256" key="3">
    <source>
        <dbReference type="ARBA" id="ARBA00023082"/>
    </source>
</evidence>
<dbReference type="InterPro" id="IPR013249">
    <property type="entry name" value="RNA_pol_sigma70_r4_t2"/>
</dbReference>
<name>A0ABV9L3N0_9BACT</name>
<keyword evidence="5 6" id="KW-0804">Transcription</keyword>
<comment type="caution">
    <text evidence="9">The sequence shown here is derived from an EMBL/GenBank/DDBJ whole genome shotgun (WGS) entry which is preliminary data.</text>
</comment>
<dbReference type="InterPro" id="IPR039425">
    <property type="entry name" value="RNA_pol_sigma-70-like"/>
</dbReference>
<evidence type="ECO:0000256" key="5">
    <source>
        <dbReference type="ARBA" id="ARBA00023163"/>
    </source>
</evidence>
<dbReference type="PANTHER" id="PTHR43133:SF46">
    <property type="entry name" value="RNA POLYMERASE SIGMA-70 FACTOR ECF SUBFAMILY"/>
    <property type="match status" value="1"/>
</dbReference>
<dbReference type="SUPFAM" id="SSF88946">
    <property type="entry name" value="Sigma2 domain of RNA polymerase sigma factors"/>
    <property type="match status" value="1"/>
</dbReference>
<keyword evidence="10" id="KW-1185">Reference proteome</keyword>
<dbReference type="Gene3D" id="1.10.10.10">
    <property type="entry name" value="Winged helix-like DNA-binding domain superfamily/Winged helix DNA-binding domain"/>
    <property type="match status" value="1"/>
</dbReference>
<feature type="domain" description="RNA polymerase sigma factor 70 region 4 type 2" evidence="8">
    <location>
        <begin position="120"/>
        <end position="167"/>
    </location>
</feature>
<dbReference type="SUPFAM" id="SSF88659">
    <property type="entry name" value="Sigma3 and sigma4 domains of RNA polymerase sigma factors"/>
    <property type="match status" value="1"/>
</dbReference>
<dbReference type="Gene3D" id="1.10.1740.10">
    <property type="match status" value="1"/>
</dbReference>
<evidence type="ECO:0000256" key="6">
    <source>
        <dbReference type="RuleBase" id="RU000716"/>
    </source>
</evidence>
<dbReference type="InterPro" id="IPR013324">
    <property type="entry name" value="RNA_pol_sigma_r3/r4-like"/>
</dbReference>
<evidence type="ECO:0000256" key="4">
    <source>
        <dbReference type="ARBA" id="ARBA00023125"/>
    </source>
</evidence>
<evidence type="ECO:0000313" key="9">
    <source>
        <dbReference type="EMBL" id="MFC4677127.1"/>
    </source>
</evidence>
<dbReference type="RefSeq" id="WP_380002012.1">
    <property type="nucleotide sequence ID" value="NZ_JBHSGN010000176.1"/>
</dbReference>
<evidence type="ECO:0000259" key="8">
    <source>
        <dbReference type="Pfam" id="PF08281"/>
    </source>
</evidence>
<protein>
    <recommendedName>
        <fullName evidence="6">RNA polymerase sigma factor</fullName>
    </recommendedName>
</protein>
<dbReference type="Pfam" id="PF04542">
    <property type="entry name" value="Sigma70_r2"/>
    <property type="match status" value="1"/>
</dbReference>
<comment type="similarity">
    <text evidence="1 6">Belongs to the sigma-70 factor family. ECF subfamily.</text>
</comment>
<dbReference type="EMBL" id="JBHSGN010000176">
    <property type="protein sequence ID" value="MFC4677127.1"/>
    <property type="molecule type" value="Genomic_DNA"/>
</dbReference>
<keyword evidence="3 6" id="KW-0731">Sigma factor</keyword>
<dbReference type="InterPro" id="IPR036388">
    <property type="entry name" value="WH-like_DNA-bd_sf"/>
</dbReference>
<dbReference type="InterPro" id="IPR014284">
    <property type="entry name" value="RNA_pol_sigma-70_dom"/>
</dbReference>